<protein>
    <submittedName>
        <fullName evidence="1">Uncharacterized protein</fullName>
    </submittedName>
</protein>
<gene>
    <name evidence="1" type="ORF">DM02DRAFT_618060</name>
</gene>
<organism evidence="1 2">
    <name type="scientific">Periconia macrospinosa</name>
    <dbReference type="NCBI Taxonomy" id="97972"/>
    <lineage>
        <taxon>Eukaryota</taxon>
        <taxon>Fungi</taxon>
        <taxon>Dikarya</taxon>
        <taxon>Ascomycota</taxon>
        <taxon>Pezizomycotina</taxon>
        <taxon>Dothideomycetes</taxon>
        <taxon>Pleosporomycetidae</taxon>
        <taxon>Pleosporales</taxon>
        <taxon>Massarineae</taxon>
        <taxon>Periconiaceae</taxon>
        <taxon>Periconia</taxon>
    </lineage>
</organism>
<dbReference type="Proteomes" id="UP000244855">
    <property type="component" value="Unassembled WGS sequence"/>
</dbReference>
<accession>A0A2V1DDC3</accession>
<evidence type="ECO:0000313" key="1">
    <source>
        <dbReference type="EMBL" id="PVH95209.1"/>
    </source>
</evidence>
<proteinExistence type="predicted"/>
<dbReference type="OrthoDB" id="5397557at2759"/>
<dbReference type="EMBL" id="KZ805504">
    <property type="protein sequence ID" value="PVH95209.1"/>
    <property type="molecule type" value="Genomic_DNA"/>
</dbReference>
<dbReference type="AlphaFoldDB" id="A0A2V1DDC3"/>
<keyword evidence="2" id="KW-1185">Reference proteome</keyword>
<name>A0A2V1DDC3_9PLEO</name>
<reference evidence="1 2" key="1">
    <citation type="journal article" date="2018" name="Sci. Rep.">
        <title>Comparative genomics provides insights into the lifestyle and reveals functional heterogeneity of dark septate endophytic fungi.</title>
        <authorList>
            <person name="Knapp D.G."/>
            <person name="Nemeth J.B."/>
            <person name="Barry K."/>
            <person name="Hainaut M."/>
            <person name="Henrissat B."/>
            <person name="Johnson J."/>
            <person name="Kuo A."/>
            <person name="Lim J.H.P."/>
            <person name="Lipzen A."/>
            <person name="Nolan M."/>
            <person name="Ohm R.A."/>
            <person name="Tamas L."/>
            <person name="Grigoriev I.V."/>
            <person name="Spatafora J.W."/>
            <person name="Nagy L.G."/>
            <person name="Kovacs G.M."/>
        </authorList>
    </citation>
    <scope>NUCLEOTIDE SEQUENCE [LARGE SCALE GENOMIC DNA]</scope>
    <source>
        <strain evidence="1 2">DSE2036</strain>
    </source>
</reference>
<sequence length="172" mass="20360">MDRPEFVIIPPYKHLGGPVGAYLDFHIRYFGFLEQRSAVKVLKIAAMEKYHFQESSQPFRCPASTCDAWFERPGEYTLHVIETKHDEGVTLPEPYESMFLANQQRLDELHKFACAKIRAFKEWWGESGSEKRKTAEKELIDQLSRDPLYLQDTPLEENWILQEVKQVHWEHY</sequence>
<evidence type="ECO:0000313" key="2">
    <source>
        <dbReference type="Proteomes" id="UP000244855"/>
    </source>
</evidence>